<dbReference type="EMBL" id="DS469521">
    <property type="protein sequence ID" value="EDO47230.1"/>
    <property type="molecule type" value="Genomic_DNA"/>
</dbReference>
<dbReference type="PROSITE" id="PS50118">
    <property type="entry name" value="HMG_BOX_2"/>
    <property type="match status" value="1"/>
</dbReference>
<dbReference type="SUPFAM" id="SSF47095">
    <property type="entry name" value="HMG-box"/>
    <property type="match status" value="1"/>
</dbReference>
<reference evidence="6 7" key="1">
    <citation type="journal article" date="2007" name="Science">
        <title>Sea anemone genome reveals ancestral eumetazoan gene repertoire and genomic organization.</title>
        <authorList>
            <person name="Putnam N.H."/>
            <person name="Srivastava M."/>
            <person name="Hellsten U."/>
            <person name="Dirks B."/>
            <person name="Chapman J."/>
            <person name="Salamov A."/>
            <person name="Terry A."/>
            <person name="Shapiro H."/>
            <person name="Lindquist E."/>
            <person name="Kapitonov V.V."/>
            <person name="Jurka J."/>
            <person name="Genikhovich G."/>
            <person name="Grigoriev I.V."/>
            <person name="Lucas S.M."/>
            <person name="Steele R.E."/>
            <person name="Finnerty J.R."/>
            <person name="Technau U."/>
            <person name="Martindale M.Q."/>
            <person name="Rokhsar D.S."/>
        </authorList>
    </citation>
    <scope>NUCLEOTIDE SEQUENCE [LARGE SCALE GENOMIC DNA]</scope>
    <source>
        <strain evidence="7">CH2 X CH6</strain>
    </source>
</reference>
<dbReference type="GO" id="GO:0003677">
    <property type="term" value="F:DNA binding"/>
    <property type="evidence" value="ECO:0007669"/>
    <property type="project" value="UniProtKB-UniRule"/>
</dbReference>
<feature type="non-terminal residue" evidence="6">
    <location>
        <position position="265"/>
    </location>
</feature>
<dbReference type="OMA" id="QPAYNGE"/>
<organism evidence="6 7">
    <name type="scientific">Nematostella vectensis</name>
    <name type="common">Starlet sea anemone</name>
    <dbReference type="NCBI Taxonomy" id="45351"/>
    <lineage>
        <taxon>Eukaryota</taxon>
        <taxon>Metazoa</taxon>
        <taxon>Cnidaria</taxon>
        <taxon>Anthozoa</taxon>
        <taxon>Hexacorallia</taxon>
        <taxon>Actiniaria</taxon>
        <taxon>Edwardsiidae</taxon>
        <taxon>Nematostella</taxon>
    </lineage>
</organism>
<dbReference type="InterPro" id="IPR036910">
    <property type="entry name" value="HMG_box_dom_sf"/>
</dbReference>
<sequence>KKGGWPKGKRRRKTLRDTNAPKAPLTGYVQFLNEQREKVRSEHPELPFPEVTKILGAEWSKMSQDDKQRYLDDAERDKERYIIELENYQKTDAYKSFVKKQIERKRKSECHLQTVSGKLQVPEDDEEDLPGFNVPIFTEEFLNHNKHRETELRQLRKTATEYEEQNGMLMKHIENMKQAIEKISIETNTQRNTNGLLQQHLDSIRAVLTQGFQDLPLPQSHEVPSMESIDTYMTKLYSVILDSPQENDTLISSVRDIVSRLCFQS</sequence>
<dbReference type="eggNOG" id="KOG0381">
    <property type="taxonomic scope" value="Eukaryota"/>
</dbReference>
<evidence type="ECO:0000256" key="4">
    <source>
        <dbReference type="SAM" id="MobiDB-lite"/>
    </source>
</evidence>
<dbReference type="HOGENOM" id="CLU_060006_0_0_1"/>
<evidence type="ECO:0000256" key="1">
    <source>
        <dbReference type="ARBA" id="ARBA00023125"/>
    </source>
</evidence>
<dbReference type="STRING" id="45351.A7RMY4"/>
<evidence type="ECO:0000259" key="5">
    <source>
        <dbReference type="PROSITE" id="PS50118"/>
    </source>
</evidence>
<dbReference type="GO" id="GO:0005634">
    <property type="term" value="C:nucleus"/>
    <property type="evidence" value="ECO:0000318"/>
    <property type="project" value="GO_Central"/>
</dbReference>
<keyword evidence="7" id="KW-1185">Reference proteome</keyword>
<feature type="region of interest" description="Disordered" evidence="4">
    <location>
        <begin position="1"/>
        <end position="28"/>
    </location>
</feature>
<dbReference type="AlphaFoldDB" id="A7RMY4"/>
<dbReference type="InParanoid" id="A7RMY4"/>
<dbReference type="GO" id="GO:0010468">
    <property type="term" value="P:regulation of gene expression"/>
    <property type="evidence" value="ECO:0000318"/>
    <property type="project" value="GO_Central"/>
</dbReference>
<dbReference type="PANTHER" id="PTHR46040">
    <property type="entry name" value="HIGH MOBILITY GROUP PROTEIN 2"/>
    <property type="match status" value="1"/>
</dbReference>
<keyword evidence="2 3" id="KW-0539">Nucleus</keyword>
<evidence type="ECO:0000313" key="6">
    <source>
        <dbReference type="EMBL" id="EDO47230.1"/>
    </source>
</evidence>
<evidence type="ECO:0000313" key="7">
    <source>
        <dbReference type="Proteomes" id="UP000001593"/>
    </source>
</evidence>
<name>A7RMY4_NEMVE</name>
<dbReference type="Gene3D" id="1.10.30.10">
    <property type="entry name" value="High mobility group box domain"/>
    <property type="match status" value="1"/>
</dbReference>
<protein>
    <recommendedName>
        <fullName evidence="5">HMG box domain-containing protein</fullName>
    </recommendedName>
</protein>
<dbReference type="InterPro" id="IPR051965">
    <property type="entry name" value="ChromReg_NeuronalGeneExpr"/>
</dbReference>
<feature type="compositionally biased region" description="Basic residues" evidence="4">
    <location>
        <begin position="1"/>
        <end position="14"/>
    </location>
</feature>
<feature type="domain" description="HMG box" evidence="5">
    <location>
        <begin position="21"/>
        <end position="89"/>
    </location>
</feature>
<evidence type="ECO:0000256" key="2">
    <source>
        <dbReference type="ARBA" id="ARBA00023242"/>
    </source>
</evidence>
<proteinExistence type="predicted"/>
<dbReference type="PANTHER" id="PTHR46040:SF3">
    <property type="entry name" value="HIGH MOBILITY GROUP PROTEIN 2"/>
    <property type="match status" value="1"/>
</dbReference>
<dbReference type="SMART" id="SM00398">
    <property type="entry name" value="HMG"/>
    <property type="match status" value="1"/>
</dbReference>
<dbReference type="Proteomes" id="UP000001593">
    <property type="component" value="Unassembled WGS sequence"/>
</dbReference>
<evidence type="ECO:0000256" key="3">
    <source>
        <dbReference type="PROSITE-ProRule" id="PRU00267"/>
    </source>
</evidence>
<gene>
    <name evidence="6" type="ORF">NEMVEDRAFT_v1g87244</name>
</gene>
<dbReference type="FunCoup" id="A7RMY4">
    <property type="interactions" value="664"/>
</dbReference>
<keyword evidence="1 3" id="KW-0238">DNA-binding</keyword>
<feature type="DNA-binding region" description="HMG box" evidence="3">
    <location>
        <begin position="21"/>
        <end position="89"/>
    </location>
</feature>
<dbReference type="PhylomeDB" id="A7RMY4"/>
<dbReference type="InterPro" id="IPR009071">
    <property type="entry name" value="HMG_box_dom"/>
</dbReference>
<accession>A7RMY4</accession>
<dbReference type="PRINTS" id="PR00886">
    <property type="entry name" value="HIGHMOBLTY12"/>
</dbReference>
<dbReference type="Pfam" id="PF00505">
    <property type="entry name" value="HMG_box"/>
    <property type="match status" value="1"/>
</dbReference>